<dbReference type="GO" id="GO:0005737">
    <property type="term" value="C:cytoplasm"/>
    <property type="evidence" value="ECO:0007669"/>
    <property type="project" value="TreeGrafter"/>
</dbReference>
<dbReference type="GO" id="GO:0042802">
    <property type="term" value="F:identical protein binding"/>
    <property type="evidence" value="ECO:0007669"/>
    <property type="project" value="TreeGrafter"/>
</dbReference>
<dbReference type="InterPro" id="IPR037171">
    <property type="entry name" value="NagB/RpiA_transferase-like"/>
</dbReference>
<dbReference type="PANTHER" id="PTHR11280">
    <property type="entry name" value="GLUCOSAMINE-6-PHOSPHATE ISOMERASE"/>
    <property type="match status" value="1"/>
</dbReference>
<dbReference type="Proteomes" id="UP000774000">
    <property type="component" value="Unassembled WGS sequence"/>
</dbReference>
<evidence type="ECO:0000256" key="3">
    <source>
        <dbReference type="ARBA" id="ARBA00023277"/>
    </source>
</evidence>
<keyword evidence="3 4" id="KW-0119">Carbohydrate metabolism</keyword>
<feature type="active site" description="For ring-opening step" evidence="4">
    <location>
        <position position="143"/>
    </location>
</feature>
<comment type="catalytic activity">
    <reaction evidence="1 4">
        <text>alpha-D-glucosamine 6-phosphate + H2O = beta-D-fructose 6-phosphate + NH4(+)</text>
        <dbReference type="Rhea" id="RHEA:12172"/>
        <dbReference type="ChEBI" id="CHEBI:15377"/>
        <dbReference type="ChEBI" id="CHEBI:28938"/>
        <dbReference type="ChEBI" id="CHEBI:57634"/>
        <dbReference type="ChEBI" id="CHEBI:75989"/>
        <dbReference type="EC" id="3.5.99.6"/>
    </reaction>
</comment>
<reference evidence="6" key="1">
    <citation type="submission" date="2021-01" db="EMBL/GenBank/DDBJ databases">
        <title>Genomic Encyclopedia of Type Strains, Phase IV (KMG-IV): sequencing the most valuable type-strain genomes for metagenomic binning, comparative biology and taxonomic classification.</title>
        <authorList>
            <person name="Goeker M."/>
        </authorList>
    </citation>
    <scope>NUCLEOTIDE SEQUENCE</scope>
    <source>
        <strain evidence="6">DSM 23230</strain>
    </source>
</reference>
<comment type="caution">
    <text evidence="4">Lacks conserved residue(s) required for the propagation of feature annotation.</text>
</comment>
<evidence type="ECO:0000256" key="4">
    <source>
        <dbReference type="HAMAP-Rule" id="MF_01241"/>
    </source>
</evidence>
<dbReference type="EC" id="3.5.99.6" evidence="4"/>
<dbReference type="FunFam" id="3.40.50.1360:FF:000003">
    <property type="entry name" value="Glucosamine-6-phosphate deaminase"/>
    <property type="match status" value="1"/>
</dbReference>
<dbReference type="GO" id="GO:0004342">
    <property type="term" value="F:glucosamine-6-phosphate deaminase activity"/>
    <property type="evidence" value="ECO:0007669"/>
    <property type="project" value="UniProtKB-UniRule"/>
</dbReference>
<dbReference type="CDD" id="cd01399">
    <property type="entry name" value="GlcN6P_deaminase"/>
    <property type="match status" value="1"/>
</dbReference>
<dbReference type="GO" id="GO:0006043">
    <property type="term" value="P:glucosamine catabolic process"/>
    <property type="evidence" value="ECO:0007669"/>
    <property type="project" value="TreeGrafter"/>
</dbReference>
<feature type="domain" description="Glucosamine/galactosamine-6-phosphate isomerase" evidence="5">
    <location>
        <begin position="12"/>
        <end position="228"/>
    </location>
</feature>
<dbReference type="InterPro" id="IPR004547">
    <property type="entry name" value="Glucosamine6P_isomerase"/>
</dbReference>
<evidence type="ECO:0000256" key="2">
    <source>
        <dbReference type="ARBA" id="ARBA00022801"/>
    </source>
</evidence>
<comment type="similarity">
    <text evidence="4">Belongs to the glucosamine/galactosamine-6-phosphate isomerase family. NagB subfamily.</text>
</comment>
<dbReference type="Gene3D" id="3.40.50.1360">
    <property type="match status" value="1"/>
</dbReference>
<dbReference type="EMBL" id="JAFBDQ010000003">
    <property type="protein sequence ID" value="MBM7555950.1"/>
    <property type="molecule type" value="Genomic_DNA"/>
</dbReference>
<proteinExistence type="inferred from homology"/>
<dbReference type="InterPro" id="IPR006148">
    <property type="entry name" value="Glc/Gal-6P_isomerase"/>
</dbReference>
<dbReference type="HAMAP" id="MF_01241">
    <property type="entry name" value="GlcN6P_deamin"/>
    <property type="match status" value="1"/>
</dbReference>
<accession>A0A939BMA7</accession>
<feature type="active site" description="Proton acceptor; for ring-opening step" evidence="4">
    <location>
        <position position="138"/>
    </location>
</feature>
<keyword evidence="7" id="KW-1185">Reference proteome</keyword>
<dbReference type="AlphaFoldDB" id="A0A939BMA7"/>
<evidence type="ECO:0000313" key="6">
    <source>
        <dbReference type="EMBL" id="MBM7555950.1"/>
    </source>
</evidence>
<keyword evidence="2 4" id="KW-0378">Hydrolase</keyword>
<comment type="caution">
    <text evidence="6">The sequence shown here is derived from an EMBL/GenBank/DDBJ whole genome shotgun (WGS) entry which is preliminary data.</text>
</comment>
<dbReference type="GO" id="GO:0019262">
    <property type="term" value="P:N-acetylneuraminate catabolic process"/>
    <property type="evidence" value="ECO:0007669"/>
    <property type="project" value="UniProtKB-UniRule"/>
</dbReference>
<dbReference type="GO" id="GO:0006046">
    <property type="term" value="P:N-acetylglucosamine catabolic process"/>
    <property type="evidence" value="ECO:0007669"/>
    <property type="project" value="UniProtKB-UniRule"/>
</dbReference>
<feature type="active site" description="For ring-opening step" evidence="4">
    <location>
        <position position="136"/>
    </location>
</feature>
<gene>
    <name evidence="4" type="primary">nagB</name>
    <name evidence="6" type="ORF">JOC47_000784</name>
</gene>
<dbReference type="Pfam" id="PF01182">
    <property type="entry name" value="Glucosamine_iso"/>
    <property type="match status" value="1"/>
</dbReference>
<dbReference type="InterPro" id="IPR018321">
    <property type="entry name" value="Glucosamine6P_isomerase_CS"/>
</dbReference>
<dbReference type="SUPFAM" id="SSF100950">
    <property type="entry name" value="NagB/RpiA/CoA transferase-like"/>
    <property type="match status" value="1"/>
</dbReference>
<evidence type="ECO:0000256" key="1">
    <source>
        <dbReference type="ARBA" id="ARBA00000644"/>
    </source>
</evidence>
<dbReference type="PANTHER" id="PTHR11280:SF5">
    <property type="entry name" value="GLUCOSAMINE-6-PHOSPHATE ISOMERASE"/>
    <property type="match status" value="1"/>
</dbReference>
<comment type="function">
    <text evidence="4">Catalyzes the reversible isomerization-deamination of glucosamine 6-phosphate (GlcN6P) to form fructose 6-phosphate (Fru6P) and ammonium ion.</text>
</comment>
<protein>
    <recommendedName>
        <fullName evidence="4">Glucosamine-6-phosphate deaminase</fullName>
        <ecNumber evidence="4">3.5.99.6</ecNumber>
    </recommendedName>
    <alternativeName>
        <fullName evidence="4">GlcN6P deaminase</fullName>
        <shortName evidence="4">GNPDA</shortName>
    </alternativeName>
    <alternativeName>
        <fullName evidence="4">Glucosamine-6-phosphate isomerase</fullName>
    </alternativeName>
</protein>
<sequence>MEIEVLDNYKKLSLKAATMVSSQITSNPNSVLGLATGETPLGMYEELISMYEDDLVDFGDIITFNLDEYLDLDPHHEQSYHYYMYNNFFNQVNIKEKNIHIPQGKKENCKKICSKYDKEISRAGGIDLQILGIGTNGHIGFNEPDHKLHVDTHVVELAEDTIEANSRFFSSKDEVPRQAISMGMSSIMKANKILLLASGEKKAEAIKKSINGEITTRHPASLLQLHTNVTILADQAAAKFIR</sequence>
<evidence type="ECO:0000259" key="5">
    <source>
        <dbReference type="Pfam" id="PF01182"/>
    </source>
</evidence>
<evidence type="ECO:0000313" key="7">
    <source>
        <dbReference type="Proteomes" id="UP000774000"/>
    </source>
</evidence>
<dbReference type="PROSITE" id="PS01161">
    <property type="entry name" value="GLC_GALNAC_ISOMERASE"/>
    <property type="match status" value="1"/>
</dbReference>
<feature type="active site" description="Proton acceptor; for enolization step" evidence="4">
    <location>
        <position position="67"/>
    </location>
</feature>
<dbReference type="NCBIfam" id="TIGR00502">
    <property type="entry name" value="nagB"/>
    <property type="match status" value="1"/>
</dbReference>
<name>A0A939BMA7_9FIRM</name>
<dbReference type="GO" id="GO:0005975">
    <property type="term" value="P:carbohydrate metabolic process"/>
    <property type="evidence" value="ECO:0007669"/>
    <property type="project" value="InterPro"/>
</dbReference>
<organism evidence="6 7">
    <name type="scientific">Halanaerobacter jeridensis</name>
    <dbReference type="NCBI Taxonomy" id="706427"/>
    <lineage>
        <taxon>Bacteria</taxon>
        <taxon>Bacillati</taxon>
        <taxon>Bacillota</taxon>
        <taxon>Clostridia</taxon>
        <taxon>Halanaerobiales</taxon>
        <taxon>Halobacteroidaceae</taxon>
        <taxon>Halanaerobacter</taxon>
    </lineage>
</organism>
<comment type="pathway">
    <text evidence="4">Amino-sugar metabolism; N-acetylneuraminate degradation; D-fructose 6-phosphate from N-acetylneuraminate: step 5/5.</text>
</comment>
<dbReference type="RefSeq" id="WP_204700660.1">
    <property type="nucleotide sequence ID" value="NZ_JAFBDQ010000003.1"/>
</dbReference>